<reference evidence="2" key="1">
    <citation type="journal article" date="2020" name="Stud. Mycol.">
        <title>101 Dothideomycetes genomes: a test case for predicting lifestyles and emergence of pathogens.</title>
        <authorList>
            <person name="Haridas S."/>
            <person name="Albert R."/>
            <person name="Binder M."/>
            <person name="Bloem J."/>
            <person name="Labutti K."/>
            <person name="Salamov A."/>
            <person name="Andreopoulos B."/>
            <person name="Baker S."/>
            <person name="Barry K."/>
            <person name="Bills G."/>
            <person name="Bluhm B."/>
            <person name="Cannon C."/>
            <person name="Castanera R."/>
            <person name="Culley D."/>
            <person name="Daum C."/>
            <person name="Ezra D."/>
            <person name="Gonzalez J."/>
            <person name="Henrissat B."/>
            <person name="Kuo A."/>
            <person name="Liang C."/>
            <person name="Lipzen A."/>
            <person name="Lutzoni F."/>
            <person name="Magnuson J."/>
            <person name="Mondo S."/>
            <person name="Nolan M."/>
            <person name="Ohm R."/>
            <person name="Pangilinan J."/>
            <person name="Park H.-J."/>
            <person name="Ramirez L."/>
            <person name="Alfaro M."/>
            <person name="Sun H."/>
            <person name="Tritt A."/>
            <person name="Yoshinaga Y."/>
            <person name="Zwiers L.-H."/>
            <person name="Turgeon B."/>
            <person name="Goodwin S."/>
            <person name="Spatafora J."/>
            <person name="Crous P."/>
            <person name="Grigoriev I."/>
        </authorList>
    </citation>
    <scope>NUCLEOTIDE SEQUENCE</scope>
    <source>
        <strain evidence="2">CBS 101060</strain>
    </source>
</reference>
<dbReference type="AlphaFoldDB" id="A0A9P4S4V1"/>
<evidence type="ECO:0000256" key="1">
    <source>
        <dbReference type="SAM" id="MobiDB-lite"/>
    </source>
</evidence>
<keyword evidence="3" id="KW-1185">Reference proteome</keyword>
<protein>
    <submittedName>
        <fullName evidence="2">Uncharacterized protein</fullName>
    </submittedName>
</protein>
<proteinExistence type="predicted"/>
<dbReference type="Proteomes" id="UP000799429">
    <property type="component" value="Unassembled WGS sequence"/>
</dbReference>
<accession>A0A9P4S4V1</accession>
<feature type="region of interest" description="Disordered" evidence="1">
    <location>
        <begin position="1"/>
        <end position="161"/>
    </location>
</feature>
<gene>
    <name evidence="2" type="ORF">M501DRAFT_996986</name>
</gene>
<feature type="compositionally biased region" description="Basic and acidic residues" evidence="1">
    <location>
        <begin position="43"/>
        <end position="59"/>
    </location>
</feature>
<organism evidence="2 3">
    <name type="scientific">Patellaria atrata CBS 101060</name>
    <dbReference type="NCBI Taxonomy" id="1346257"/>
    <lineage>
        <taxon>Eukaryota</taxon>
        <taxon>Fungi</taxon>
        <taxon>Dikarya</taxon>
        <taxon>Ascomycota</taxon>
        <taxon>Pezizomycotina</taxon>
        <taxon>Dothideomycetes</taxon>
        <taxon>Dothideomycetes incertae sedis</taxon>
        <taxon>Patellariales</taxon>
        <taxon>Patellariaceae</taxon>
        <taxon>Patellaria</taxon>
    </lineage>
</organism>
<feature type="compositionally biased region" description="Basic and acidic residues" evidence="1">
    <location>
        <begin position="112"/>
        <end position="134"/>
    </location>
</feature>
<comment type="caution">
    <text evidence="2">The sequence shown here is derived from an EMBL/GenBank/DDBJ whole genome shotgun (WGS) entry which is preliminary data.</text>
</comment>
<dbReference type="EMBL" id="MU006104">
    <property type="protein sequence ID" value="KAF2836252.1"/>
    <property type="molecule type" value="Genomic_DNA"/>
</dbReference>
<feature type="compositionally biased region" description="Basic and acidic residues" evidence="1">
    <location>
        <begin position="152"/>
        <end position="161"/>
    </location>
</feature>
<name>A0A9P4S4V1_9PEZI</name>
<dbReference type="OrthoDB" id="3438962at2759"/>
<evidence type="ECO:0000313" key="3">
    <source>
        <dbReference type="Proteomes" id="UP000799429"/>
    </source>
</evidence>
<feature type="compositionally biased region" description="Polar residues" evidence="1">
    <location>
        <begin position="1"/>
        <end position="28"/>
    </location>
</feature>
<feature type="compositionally biased region" description="Low complexity" evidence="1">
    <location>
        <begin position="98"/>
        <end position="111"/>
    </location>
</feature>
<evidence type="ECO:0000313" key="2">
    <source>
        <dbReference type="EMBL" id="KAF2836252.1"/>
    </source>
</evidence>
<sequence>MSDQSPTGPSQPSKTAAYTQSSNPTTSAPAEDSTARQTAKANTDPENHPVEHRGSHQQDPDAAVPASLGRGVRGAGSGEDATEEEVGRHRELEGEQLAAPGEGEVAEAVRGQGDRGATEQAPLREKVKEKRESEVDVAGVLGQTGGPANPVGKDDYPNKGD</sequence>